<feature type="signal peptide" evidence="1">
    <location>
        <begin position="1"/>
        <end position="18"/>
    </location>
</feature>
<name>A0A5C3EWD1_9BASI</name>
<proteinExistence type="predicted"/>
<keyword evidence="3" id="KW-1185">Reference proteome</keyword>
<keyword evidence="1" id="KW-0732">Signal</keyword>
<dbReference type="AlphaFoldDB" id="A0A5C3EWD1"/>
<accession>A0A5C3EWD1</accession>
<feature type="chain" id="PRO_5023051226" description="Secreted protein" evidence="1">
    <location>
        <begin position="19"/>
        <end position="148"/>
    </location>
</feature>
<evidence type="ECO:0000313" key="3">
    <source>
        <dbReference type="Proteomes" id="UP000323386"/>
    </source>
</evidence>
<evidence type="ECO:0008006" key="4">
    <source>
        <dbReference type="Google" id="ProtNLM"/>
    </source>
</evidence>
<gene>
    <name evidence="2" type="ORF">PSFLO_01833</name>
</gene>
<evidence type="ECO:0000256" key="1">
    <source>
        <dbReference type="SAM" id="SignalP"/>
    </source>
</evidence>
<sequence>MWRPRWVAWVGMHALCLAGVPTQARLSDRLPACLSLAQFRSALAPLLRAEVGLLTSRSSLAFFADSSLGSPPPPSPTCRHHPYDAGRFLFAPLDIVKMFAGELQPPFPSHLSRGQPLHPVYPCTMLTTLMPLSPLFTGSRCHHHSMPC</sequence>
<dbReference type="Proteomes" id="UP000323386">
    <property type="component" value="Unassembled WGS sequence"/>
</dbReference>
<evidence type="ECO:0000313" key="2">
    <source>
        <dbReference type="EMBL" id="SPO36362.1"/>
    </source>
</evidence>
<reference evidence="2 3" key="1">
    <citation type="submission" date="2018-03" db="EMBL/GenBank/DDBJ databases">
        <authorList>
            <person name="Guldener U."/>
        </authorList>
    </citation>
    <scope>NUCLEOTIDE SEQUENCE [LARGE SCALE GENOMIC DNA]</scope>
    <source>
        <strain evidence="2 3">DAOM196992</strain>
    </source>
</reference>
<organism evidence="2 3">
    <name type="scientific">Pseudozyma flocculosa</name>
    <dbReference type="NCBI Taxonomy" id="84751"/>
    <lineage>
        <taxon>Eukaryota</taxon>
        <taxon>Fungi</taxon>
        <taxon>Dikarya</taxon>
        <taxon>Basidiomycota</taxon>
        <taxon>Ustilaginomycotina</taxon>
        <taxon>Ustilaginomycetes</taxon>
        <taxon>Ustilaginales</taxon>
        <taxon>Ustilaginaceae</taxon>
        <taxon>Pseudozyma</taxon>
    </lineage>
</organism>
<dbReference type="EMBL" id="OOIP01000004">
    <property type="protein sequence ID" value="SPO36362.1"/>
    <property type="molecule type" value="Genomic_DNA"/>
</dbReference>
<protein>
    <recommendedName>
        <fullName evidence="4">Secreted protein</fullName>
    </recommendedName>
</protein>